<evidence type="ECO:0000256" key="7">
    <source>
        <dbReference type="PROSITE-ProRule" id="PRU10137"/>
    </source>
</evidence>
<keyword evidence="5" id="KW-0233">DNA recombination</keyword>
<dbReference type="Pfam" id="PF02796">
    <property type="entry name" value="HTH_7"/>
    <property type="match status" value="1"/>
</dbReference>
<accession>A0A1G5SIW8</accession>
<protein>
    <recommendedName>
        <fullName evidence="9">Resolvase/invertase-type recombinase catalytic domain-containing protein</fullName>
    </recommendedName>
</protein>
<dbReference type="SMART" id="SM00857">
    <property type="entry name" value="Resolvase"/>
    <property type="match status" value="1"/>
</dbReference>
<feature type="region of interest" description="Disordered" evidence="8">
    <location>
        <begin position="142"/>
        <end position="161"/>
    </location>
</feature>
<evidence type="ECO:0000313" key="11">
    <source>
        <dbReference type="Proteomes" id="UP000198729"/>
    </source>
</evidence>
<dbReference type="PROSITE" id="PS00397">
    <property type="entry name" value="RECOMBINASES_1"/>
    <property type="match status" value="1"/>
</dbReference>
<dbReference type="OrthoDB" id="8585334at2"/>
<evidence type="ECO:0000256" key="1">
    <source>
        <dbReference type="ARBA" id="ARBA00009913"/>
    </source>
</evidence>
<keyword evidence="4" id="KW-0238">DNA-binding</keyword>
<reference evidence="10 11" key="1">
    <citation type="submission" date="2016-10" db="EMBL/GenBank/DDBJ databases">
        <authorList>
            <person name="de Groot N.N."/>
        </authorList>
    </citation>
    <scope>NUCLEOTIDE SEQUENCE [LARGE SCALE GENOMIC DNA]</scope>
    <source>
        <strain evidence="10">1</strain>
    </source>
</reference>
<evidence type="ECO:0000256" key="3">
    <source>
        <dbReference type="ARBA" id="ARBA00023100"/>
    </source>
</evidence>
<dbReference type="RefSeq" id="WP_090288082.1">
    <property type="nucleotide sequence ID" value="NZ_FMWO01000092.1"/>
</dbReference>
<dbReference type="Proteomes" id="UP000198729">
    <property type="component" value="Unassembled WGS sequence"/>
</dbReference>
<dbReference type="InterPro" id="IPR006120">
    <property type="entry name" value="Resolvase_HTH_dom"/>
</dbReference>
<evidence type="ECO:0000313" key="10">
    <source>
        <dbReference type="EMBL" id="SCZ86820.1"/>
    </source>
</evidence>
<dbReference type="EMBL" id="FMWO01000092">
    <property type="protein sequence ID" value="SCZ86820.1"/>
    <property type="molecule type" value="Genomic_DNA"/>
</dbReference>
<dbReference type="InterPro" id="IPR006119">
    <property type="entry name" value="Resolv_N"/>
</dbReference>
<organism evidence="10 11">
    <name type="scientific">Nitrosomonas mobilis</name>
    <dbReference type="NCBI Taxonomy" id="51642"/>
    <lineage>
        <taxon>Bacteria</taxon>
        <taxon>Pseudomonadati</taxon>
        <taxon>Pseudomonadota</taxon>
        <taxon>Betaproteobacteria</taxon>
        <taxon>Nitrosomonadales</taxon>
        <taxon>Nitrosomonadaceae</taxon>
        <taxon>Nitrosomonas</taxon>
    </lineage>
</organism>
<dbReference type="PROSITE" id="PS00398">
    <property type="entry name" value="RECOMBINASES_2"/>
    <property type="match status" value="1"/>
</dbReference>
<dbReference type="STRING" id="51642.NSMM_800014"/>
<dbReference type="GO" id="GO:0015074">
    <property type="term" value="P:DNA integration"/>
    <property type="evidence" value="ECO:0007669"/>
    <property type="project" value="UniProtKB-KW"/>
</dbReference>
<evidence type="ECO:0000259" key="9">
    <source>
        <dbReference type="PROSITE" id="PS51736"/>
    </source>
</evidence>
<dbReference type="InterPro" id="IPR006118">
    <property type="entry name" value="Recombinase_CS"/>
</dbReference>
<keyword evidence="11" id="KW-1185">Reference proteome</keyword>
<feature type="domain" description="Resolvase/invertase-type recombinase catalytic" evidence="9">
    <location>
        <begin position="11"/>
        <end position="147"/>
    </location>
</feature>
<dbReference type="Gene3D" id="3.40.50.1390">
    <property type="entry name" value="Resolvase, N-terminal catalytic domain"/>
    <property type="match status" value="1"/>
</dbReference>
<name>A0A1G5SIW8_9PROT</name>
<sequence>MSLLRKEETGALYGYARVSTGDQDLALQLDALKNEGCNNKNIFTDKISGATSQRVGLDACLFQLKKGDTLLVWRLDRLGRSMPHLVSLVEELRQRGIGFRSICDGAIDTTTASGELVFNIFSSLAQFERRLIQERTRAGLEAARARGRTGGRKPLDPNNPRVKMAKTLHEDKGLDVKEICKQMQISRSTFYIYRLVHVKDAAKIIVDPSVKTIMHRV</sequence>
<dbReference type="Pfam" id="PF00239">
    <property type="entry name" value="Resolvase"/>
    <property type="match status" value="1"/>
</dbReference>
<dbReference type="GO" id="GO:0000150">
    <property type="term" value="F:DNA strand exchange activity"/>
    <property type="evidence" value="ECO:0007669"/>
    <property type="project" value="UniProtKB-KW"/>
</dbReference>
<dbReference type="InterPro" id="IPR050639">
    <property type="entry name" value="SSR_resolvase"/>
</dbReference>
<dbReference type="AlphaFoldDB" id="A0A1G5SIW8"/>
<evidence type="ECO:0000256" key="2">
    <source>
        <dbReference type="ARBA" id="ARBA00022908"/>
    </source>
</evidence>
<evidence type="ECO:0000256" key="8">
    <source>
        <dbReference type="SAM" id="MobiDB-lite"/>
    </source>
</evidence>
<dbReference type="GO" id="GO:0003677">
    <property type="term" value="F:DNA binding"/>
    <property type="evidence" value="ECO:0007669"/>
    <property type="project" value="UniProtKB-KW"/>
</dbReference>
<evidence type="ECO:0000256" key="5">
    <source>
        <dbReference type="ARBA" id="ARBA00023172"/>
    </source>
</evidence>
<dbReference type="CDD" id="cd03768">
    <property type="entry name" value="SR_ResInv"/>
    <property type="match status" value="1"/>
</dbReference>
<keyword evidence="3" id="KW-0230">DNA invertase</keyword>
<dbReference type="SUPFAM" id="SSF53041">
    <property type="entry name" value="Resolvase-like"/>
    <property type="match status" value="1"/>
</dbReference>
<dbReference type="FunFam" id="3.40.50.1390:FF:000001">
    <property type="entry name" value="DNA recombinase"/>
    <property type="match status" value="1"/>
</dbReference>
<gene>
    <name evidence="10" type="ORF">NSMM_800014</name>
</gene>
<dbReference type="PROSITE" id="PS51736">
    <property type="entry name" value="RECOMBINASES_3"/>
    <property type="match status" value="1"/>
</dbReference>
<dbReference type="InterPro" id="IPR036162">
    <property type="entry name" value="Resolvase-like_N_sf"/>
</dbReference>
<comment type="similarity">
    <text evidence="1">Belongs to the site-specific recombinase resolvase family.</text>
</comment>
<proteinExistence type="inferred from homology"/>
<feature type="active site" description="O-(5'-phospho-DNA)-serine intermediate" evidence="6 7">
    <location>
        <position position="19"/>
    </location>
</feature>
<evidence type="ECO:0000256" key="4">
    <source>
        <dbReference type="ARBA" id="ARBA00023125"/>
    </source>
</evidence>
<evidence type="ECO:0000256" key="6">
    <source>
        <dbReference type="PIRSR" id="PIRSR606118-50"/>
    </source>
</evidence>
<dbReference type="PANTHER" id="PTHR30461">
    <property type="entry name" value="DNA-INVERTASE FROM LAMBDOID PROPHAGE"/>
    <property type="match status" value="1"/>
</dbReference>
<keyword evidence="2" id="KW-0229">DNA integration</keyword>
<dbReference type="PANTHER" id="PTHR30461:SF2">
    <property type="entry name" value="SERINE RECOMBINASE PINE-RELATED"/>
    <property type="match status" value="1"/>
</dbReference>